<comment type="caution">
    <text evidence="2">The sequence shown here is derived from an EMBL/GenBank/DDBJ whole genome shotgun (WGS) entry which is preliminary data.</text>
</comment>
<keyword evidence="3" id="KW-1185">Reference proteome</keyword>
<accession>A0AAD8W9X8</accession>
<evidence type="ECO:0000313" key="2">
    <source>
        <dbReference type="EMBL" id="KAK1648796.1"/>
    </source>
</evidence>
<dbReference type="Proteomes" id="UP001231189">
    <property type="component" value="Unassembled WGS sequence"/>
</dbReference>
<feature type="compositionally biased region" description="Low complexity" evidence="1">
    <location>
        <begin position="67"/>
        <end position="93"/>
    </location>
</feature>
<organism evidence="2 3">
    <name type="scientific">Lolium multiflorum</name>
    <name type="common">Italian ryegrass</name>
    <name type="synonym">Lolium perenne subsp. multiflorum</name>
    <dbReference type="NCBI Taxonomy" id="4521"/>
    <lineage>
        <taxon>Eukaryota</taxon>
        <taxon>Viridiplantae</taxon>
        <taxon>Streptophyta</taxon>
        <taxon>Embryophyta</taxon>
        <taxon>Tracheophyta</taxon>
        <taxon>Spermatophyta</taxon>
        <taxon>Magnoliopsida</taxon>
        <taxon>Liliopsida</taxon>
        <taxon>Poales</taxon>
        <taxon>Poaceae</taxon>
        <taxon>BOP clade</taxon>
        <taxon>Pooideae</taxon>
        <taxon>Poodae</taxon>
        <taxon>Poeae</taxon>
        <taxon>Poeae Chloroplast Group 2 (Poeae type)</taxon>
        <taxon>Loliodinae</taxon>
        <taxon>Loliinae</taxon>
        <taxon>Lolium</taxon>
    </lineage>
</organism>
<evidence type="ECO:0000313" key="3">
    <source>
        <dbReference type="Proteomes" id="UP001231189"/>
    </source>
</evidence>
<feature type="region of interest" description="Disordered" evidence="1">
    <location>
        <begin position="58"/>
        <end position="108"/>
    </location>
</feature>
<reference evidence="2" key="1">
    <citation type="submission" date="2023-07" db="EMBL/GenBank/DDBJ databases">
        <title>A chromosome-level genome assembly of Lolium multiflorum.</title>
        <authorList>
            <person name="Chen Y."/>
            <person name="Copetti D."/>
            <person name="Kolliker R."/>
            <person name="Studer B."/>
        </authorList>
    </citation>
    <scope>NUCLEOTIDE SEQUENCE</scope>
    <source>
        <strain evidence="2">02402/16</strain>
        <tissue evidence="2">Leaf</tissue>
    </source>
</reference>
<proteinExistence type="predicted"/>
<feature type="compositionally biased region" description="Basic and acidic residues" evidence="1">
    <location>
        <begin position="94"/>
        <end position="108"/>
    </location>
</feature>
<dbReference type="EMBL" id="JAUUTY010000004">
    <property type="protein sequence ID" value="KAK1648796.1"/>
    <property type="molecule type" value="Genomic_DNA"/>
</dbReference>
<gene>
    <name evidence="2" type="ORF">QYE76_066601</name>
</gene>
<dbReference type="AlphaFoldDB" id="A0AAD8W9X8"/>
<sequence length="108" mass="11681">MLPSSRPSAAFTQPQLKQLRAQCLVFVAFRNQLQPRKVHLEIALGGCAPAAQGESEIRAEEVAAETSSRSQASSSAARLPLLPISSLRLSSTPESHHHNSDDPTEHDE</sequence>
<name>A0AAD8W9X8_LOLMU</name>
<protein>
    <submittedName>
        <fullName evidence="2">Uncharacterized protein</fullName>
    </submittedName>
</protein>
<evidence type="ECO:0000256" key="1">
    <source>
        <dbReference type="SAM" id="MobiDB-lite"/>
    </source>
</evidence>